<dbReference type="GO" id="GO:0016787">
    <property type="term" value="F:hydrolase activity"/>
    <property type="evidence" value="ECO:0007669"/>
    <property type="project" value="UniProtKB-KW"/>
</dbReference>
<dbReference type="RefSeq" id="WP_119376932.1">
    <property type="nucleotide sequence ID" value="NZ_QWFX01000013.1"/>
</dbReference>
<dbReference type="Gene3D" id="3.30.750.70">
    <property type="entry name" value="4-hydroxybutyrate coenzyme like domains"/>
    <property type="match status" value="1"/>
</dbReference>
<feature type="domain" description="Acetyl-CoA hydrolase/transferase C-terminal" evidence="1">
    <location>
        <begin position="266"/>
        <end position="412"/>
    </location>
</feature>
<dbReference type="Gene3D" id="3.40.1080.10">
    <property type="entry name" value="Glutaconate Coenzyme A-transferase"/>
    <property type="match status" value="1"/>
</dbReference>
<reference evidence="2 3" key="1">
    <citation type="submission" date="2018-08" db="EMBL/GenBank/DDBJ databases">
        <title>Henriciella mobilis sp. nov., isolated from seawater.</title>
        <authorList>
            <person name="Cheng H."/>
            <person name="Wu Y.-H."/>
            <person name="Xu X.-W."/>
            <person name="Guo L.-L."/>
        </authorList>
    </citation>
    <scope>NUCLEOTIDE SEQUENCE [LARGE SCALE GENOMIC DNA]</scope>
    <source>
        <strain evidence="2 3">JN25</strain>
    </source>
</reference>
<dbReference type="InterPro" id="IPR037171">
    <property type="entry name" value="NagB/RpiA_transferase-like"/>
</dbReference>
<keyword evidence="2" id="KW-0378">Hydrolase</keyword>
<dbReference type="Proteomes" id="UP000266385">
    <property type="component" value="Unassembled WGS sequence"/>
</dbReference>
<protein>
    <submittedName>
        <fullName evidence="2">Acetyl-CoA hydrolase/transferase family protein</fullName>
    </submittedName>
</protein>
<dbReference type="PANTHER" id="PTHR21432">
    <property type="entry name" value="ACETYL-COA HYDROLASE-RELATED"/>
    <property type="match status" value="1"/>
</dbReference>
<dbReference type="InterPro" id="IPR038460">
    <property type="entry name" value="AcetylCoA_hyd_C_sf"/>
</dbReference>
<dbReference type="Gene3D" id="3.40.1080.20">
    <property type="entry name" value="Acetyl-CoA hydrolase/transferase C-terminal domain"/>
    <property type="match status" value="1"/>
</dbReference>
<evidence type="ECO:0000259" key="1">
    <source>
        <dbReference type="Pfam" id="PF13336"/>
    </source>
</evidence>
<dbReference type="GO" id="GO:0006083">
    <property type="term" value="P:acetate metabolic process"/>
    <property type="evidence" value="ECO:0007669"/>
    <property type="project" value="InterPro"/>
</dbReference>
<dbReference type="SUPFAM" id="SSF100950">
    <property type="entry name" value="NagB/RpiA/CoA transferase-like"/>
    <property type="match status" value="2"/>
</dbReference>
<organism evidence="2 3">
    <name type="scientific">Henriciella mobilis</name>
    <dbReference type="NCBI Taxonomy" id="2305467"/>
    <lineage>
        <taxon>Bacteria</taxon>
        <taxon>Pseudomonadati</taxon>
        <taxon>Pseudomonadota</taxon>
        <taxon>Alphaproteobacteria</taxon>
        <taxon>Hyphomonadales</taxon>
        <taxon>Hyphomonadaceae</taxon>
        <taxon>Henriciella</taxon>
    </lineage>
</organism>
<evidence type="ECO:0000313" key="2">
    <source>
        <dbReference type="EMBL" id="RIJ28396.1"/>
    </source>
</evidence>
<dbReference type="PANTHER" id="PTHR21432:SF20">
    <property type="entry name" value="ACETYL-COA HYDROLASE"/>
    <property type="match status" value="1"/>
</dbReference>
<keyword evidence="3" id="KW-1185">Reference proteome</keyword>
<accession>A0A399R9Y8</accession>
<dbReference type="Pfam" id="PF13336">
    <property type="entry name" value="AcetylCoA_hyd_C"/>
    <property type="match status" value="1"/>
</dbReference>
<dbReference type="PROSITE" id="PS51257">
    <property type="entry name" value="PROKAR_LIPOPROTEIN"/>
    <property type="match status" value="1"/>
</dbReference>
<dbReference type="InterPro" id="IPR046433">
    <property type="entry name" value="ActCoA_hydro"/>
</dbReference>
<dbReference type="OrthoDB" id="9801795at2"/>
<evidence type="ECO:0000313" key="3">
    <source>
        <dbReference type="Proteomes" id="UP000266385"/>
    </source>
</evidence>
<gene>
    <name evidence="2" type="ORF">D1223_13485</name>
</gene>
<keyword evidence="2" id="KW-0808">Transferase</keyword>
<name>A0A399R9Y8_9PROT</name>
<dbReference type="AlphaFoldDB" id="A0A399R9Y8"/>
<proteinExistence type="predicted"/>
<dbReference type="EMBL" id="QWFX01000013">
    <property type="protein sequence ID" value="RIJ28396.1"/>
    <property type="molecule type" value="Genomic_DNA"/>
</dbReference>
<comment type="caution">
    <text evidence="2">The sequence shown here is derived from an EMBL/GenBank/DDBJ whole genome shotgun (WGS) entry which is preliminary data.</text>
</comment>
<dbReference type="InterPro" id="IPR026888">
    <property type="entry name" value="AcetylCoA_hyd_C"/>
</dbReference>
<sequence>MDRDGIEIALDALDWPALVRPGSLVVWGQGCAEPNGLTAALMDARHAVGPFRAFAGISYGPSVSPGFTDAVSYLSYCGTGQNRTLGRALDILPVHYSRLARTLEQIGAGELVLMIRLAPGADADHFSFGAGADYTADLLRTARLVIAEVSSQTPTTGTGREIRRSDIDIIVRTDTPCLVLPTVEMGDIETRIARHVAGLVHDGATIQIGLGTLPQAILDALHGHKDLGVHSGLVTQGIADLMDAGVITNARKSFDRSTTVAGLLAGGEPLMQWANGNPRLSMRPSTYTHAADILAGIDNFTAINSAIEVDLTGQVNAEVAGGRYVGAVGGAVDFMRGARASRGGAGIIALPSTARGRSRIVNRVSGPVTTSRADVGFVVTEHGIADLRFATLTERRDRLLAIAAPEHQAALADGDAT</sequence>
<dbReference type="GO" id="GO:0008775">
    <property type="term" value="F:acetate CoA-transferase activity"/>
    <property type="evidence" value="ECO:0007669"/>
    <property type="project" value="InterPro"/>
</dbReference>